<dbReference type="Proteomes" id="UP001201812">
    <property type="component" value="Unassembled WGS sequence"/>
</dbReference>
<keyword evidence="3" id="KW-1185">Reference proteome</keyword>
<dbReference type="EMBL" id="JAKKPZ010000014">
    <property type="protein sequence ID" value="KAI1713834.1"/>
    <property type="molecule type" value="Genomic_DNA"/>
</dbReference>
<evidence type="ECO:0000313" key="3">
    <source>
        <dbReference type="Proteomes" id="UP001201812"/>
    </source>
</evidence>
<feature type="domain" description="DUF7515" evidence="1">
    <location>
        <begin position="13"/>
        <end position="84"/>
    </location>
</feature>
<evidence type="ECO:0000259" key="1">
    <source>
        <dbReference type="Pfam" id="PF24359"/>
    </source>
</evidence>
<organism evidence="2 3">
    <name type="scientific">Ditylenchus destructor</name>
    <dbReference type="NCBI Taxonomy" id="166010"/>
    <lineage>
        <taxon>Eukaryota</taxon>
        <taxon>Metazoa</taxon>
        <taxon>Ecdysozoa</taxon>
        <taxon>Nematoda</taxon>
        <taxon>Chromadorea</taxon>
        <taxon>Rhabditida</taxon>
        <taxon>Tylenchina</taxon>
        <taxon>Tylenchomorpha</taxon>
        <taxon>Sphaerularioidea</taxon>
        <taxon>Anguinidae</taxon>
        <taxon>Anguininae</taxon>
        <taxon>Ditylenchus</taxon>
    </lineage>
</organism>
<reference evidence="2" key="1">
    <citation type="submission" date="2022-01" db="EMBL/GenBank/DDBJ databases">
        <title>Genome Sequence Resource for Two Populations of Ditylenchus destructor, the Migratory Endoparasitic Phytonematode.</title>
        <authorList>
            <person name="Zhang H."/>
            <person name="Lin R."/>
            <person name="Xie B."/>
        </authorList>
    </citation>
    <scope>NUCLEOTIDE SEQUENCE</scope>
    <source>
        <strain evidence="2">BazhouSP</strain>
    </source>
</reference>
<evidence type="ECO:0000313" key="2">
    <source>
        <dbReference type="EMBL" id="KAI1713834.1"/>
    </source>
</evidence>
<dbReference type="InterPro" id="IPR055937">
    <property type="entry name" value="DUF7515"/>
</dbReference>
<gene>
    <name evidence="2" type="ORF">DdX_08716</name>
</gene>
<dbReference type="AlphaFoldDB" id="A0AAD4N6W4"/>
<sequence>MSSSVDANEVQFKQIFQTLQSKPQGYMGTAEFLYDLFNGHTVDGEITAKRNGFKTFPQFLKSDFMKKYVELGATNDGRTVYKPRQILKSERTLCESEKSAQVLYVLYYRQSFSNCLPSVQLTSNFNQLSSVVTKKMGTETTLTINDLQKLGEVIEAIVQYHFPDHVQLKKLLPAIEMVEPRFSSLEQNANISHIAFLRRYCTNVSLFGSSNNPSLLWKENRN</sequence>
<comment type="caution">
    <text evidence="2">The sequence shown here is derived from an EMBL/GenBank/DDBJ whole genome shotgun (WGS) entry which is preliminary data.</text>
</comment>
<name>A0AAD4N6W4_9BILA</name>
<proteinExistence type="predicted"/>
<dbReference type="Pfam" id="PF24359">
    <property type="entry name" value="DUF7515"/>
    <property type="match status" value="1"/>
</dbReference>
<accession>A0AAD4N6W4</accession>
<protein>
    <recommendedName>
        <fullName evidence="1">DUF7515 domain-containing protein</fullName>
    </recommendedName>
</protein>